<dbReference type="InterPro" id="IPR002563">
    <property type="entry name" value="Flavin_Rdtase-like_dom"/>
</dbReference>
<evidence type="ECO:0000256" key="1">
    <source>
        <dbReference type="ARBA" id="ARBA00023002"/>
    </source>
</evidence>
<dbReference type="Pfam" id="PF01613">
    <property type="entry name" value="Flavin_Reduct"/>
    <property type="match status" value="1"/>
</dbReference>
<dbReference type="SMART" id="SM00903">
    <property type="entry name" value="Flavin_Reduct"/>
    <property type="match status" value="1"/>
</dbReference>
<proteinExistence type="predicted"/>
<dbReference type="PANTHER" id="PTHR30466">
    <property type="entry name" value="FLAVIN REDUCTASE"/>
    <property type="match status" value="1"/>
</dbReference>
<dbReference type="Proteomes" id="UP000555564">
    <property type="component" value="Unassembled WGS sequence"/>
</dbReference>
<dbReference type="AlphaFoldDB" id="A0A7X0M3L8"/>
<dbReference type="EMBL" id="JACHIU010000001">
    <property type="protein sequence ID" value="MBB6470763.1"/>
    <property type="molecule type" value="Genomic_DNA"/>
</dbReference>
<organism evidence="3 4">
    <name type="scientific">Sphaerisporangium rubeum</name>
    <dbReference type="NCBI Taxonomy" id="321317"/>
    <lineage>
        <taxon>Bacteria</taxon>
        <taxon>Bacillati</taxon>
        <taxon>Actinomycetota</taxon>
        <taxon>Actinomycetes</taxon>
        <taxon>Streptosporangiales</taxon>
        <taxon>Streptosporangiaceae</taxon>
        <taxon>Sphaerisporangium</taxon>
    </lineage>
</organism>
<accession>A0A7X0M3L8</accession>
<evidence type="ECO:0000313" key="4">
    <source>
        <dbReference type="Proteomes" id="UP000555564"/>
    </source>
</evidence>
<evidence type="ECO:0000313" key="3">
    <source>
        <dbReference type="EMBL" id="MBB6470763.1"/>
    </source>
</evidence>
<dbReference type="InterPro" id="IPR012349">
    <property type="entry name" value="Split_barrel_FMN-bd"/>
</dbReference>
<dbReference type="GO" id="GO:0010181">
    <property type="term" value="F:FMN binding"/>
    <property type="evidence" value="ECO:0007669"/>
    <property type="project" value="InterPro"/>
</dbReference>
<keyword evidence="1" id="KW-0560">Oxidoreductase</keyword>
<comment type="caution">
    <text evidence="3">The sequence shown here is derived from an EMBL/GenBank/DDBJ whole genome shotgun (WGS) entry which is preliminary data.</text>
</comment>
<gene>
    <name evidence="3" type="ORF">BJ992_000194</name>
</gene>
<dbReference type="SUPFAM" id="SSF50475">
    <property type="entry name" value="FMN-binding split barrel"/>
    <property type="match status" value="1"/>
</dbReference>
<dbReference type="Gene3D" id="2.30.110.10">
    <property type="entry name" value="Electron Transport, Fmn-binding Protein, Chain A"/>
    <property type="match status" value="1"/>
</dbReference>
<dbReference type="GO" id="GO:0042602">
    <property type="term" value="F:riboflavin reductase (NADPH) activity"/>
    <property type="evidence" value="ECO:0007669"/>
    <property type="project" value="TreeGrafter"/>
</dbReference>
<keyword evidence="4" id="KW-1185">Reference proteome</keyword>
<feature type="domain" description="Flavin reductase like" evidence="2">
    <location>
        <begin position="19"/>
        <end position="163"/>
    </location>
</feature>
<sequence length="168" mass="18232">MTEILPGPAVDPARFRRVLSAHAAGVVVITGQTEGIPAGLTATSFSSVSLEPPLVCFYVDQNSTTWPKLKDADQFAVNILAGNQAELAARFARPGIDRFAEPTRWRPGPLGTPLLRDTAGHLLCTPYTSLDIGDHILVIGLVTDALVHEPDQPLLYHRGRFGRFMPHN</sequence>
<dbReference type="RefSeq" id="WP_184978079.1">
    <property type="nucleotide sequence ID" value="NZ_BAAALO010000006.1"/>
</dbReference>
<dbReference type="PANTHER" id="PTHR30466:SF1">
    <property type="entry name" value="FMN REDUCTASE (NADH) RUTF"/>
    <property type="match status" value="1"/>
</dbReference>
<name>A0A7X0M3L8_9ACTN</name>
<evidence type="ECO:0000259" key="2">
    <source>
        <dbReference type="SMART" id="SM00903"/>
    </source>
</evidence>
<reference evidence="3 4" key="1">
    <citation type="submission" date="2020-08" db="EMBL/GenBank/DDBJ databases">
        <title>Sequencing the genomes of 1000 actinobacteria strains.</title>
        <authorList>
            <person name="Klenk H.-P."/>
        </authorList>
    </citation>
    <scope>NUCLEOTIDE SEQUENCE [LARGE SCALE GENOMIC DNA]</scope>
    <source>
        <strain evidence="3 4">DSM 44936</strain>
    </source>
</reference>
<protein>
    <submittedName>
        <fullName evidence="3">Flavin reductase (DIM6/NTAB) family NADH-FMN oxidoreductase RutF</fullName>
    </submittedName>
</protein>
<dbReference type="InterPro" id="IPR050268">
    <property type="entry name" value="NADH-dep_flavin_reductase"/>
</dbReference>